<name>D3V369_XENBS</name>
<sequence length="120" mass="13174">MICGLLLSACKPTEKDFINIGESLVRDSLNDPDSAKFDSFYHSSDKIFTPIGRPSGELDGYVCGRVNTKNTYGGYTGGKPYYVHIETKDGKLKKHGPIVIVSDDDQNNLLNFRLVCPKGG</sequence>
<proteinExistence type="predicted"/>
<dbReference type="STRING" id="406818.XBJ1_2058"/>
<accession>D3V369</accession>
<organism evidence="1 2">
    <name type="scientific">Xenorhabdus bovienii (strain SS-2004)</name>
    <name type="common">Xenorhabdus nematophila subsp. bovienii</name>
    <dbReference type="NCBI Taxonomy" id="406818"/>
    <lineage>
        <taxon>Bacteria</taxon>
        <taxon>Pseudomonadati</taxon>
        <taxon>Pseudomonadota</taxon>
        <taxon>Gammaproteobacteria</taxon>
        <taxon>Enterobacterales</taxon>
        <taxon>Morganellaceae</taxon>
        <taxon>Xenorhabdus</taxon>
    </lineage>
</organism>
<dbReference type="KEGG" id="xbo:XBJ1_2058"/>
<dbReference type="AlphaFoldDB" id="D3V369"/>
<reference evidence="1" key="1">
    <citation type="journal article" date="2011" name="PLoS ONE">
        <title>The entomopathogenic bacterial endosymbionts xenorhabdus and photorhabdus: convergent lifestyles from divergent genomes.</title>
        <authorList>
            <person name="Chaston J.M."/>
            <person name="Suen G."/>
            <person name="Tucker S.L."/>
            <person name="Andersen A.W."/>
            <person name="Bhasin A."/>
            <person name="Bode E."/>
            <person name="Bode H.B."/>
            <person name="Brachmann A.O."/>
            <person name="Cowles C.E."/>
            <person name="Cowles K.N."/>
            <person name="Darby C."/>
            <person name="de Leon L."/>
            <person name="Drace K."/>
            <person name="Du Z."/>
            <person name="Givaudan A."/>
            <person name="Herbert Tran E.E."/>
            <person name="Jewell K.A."/>
            <person name="Knack J.J."/>
            <person name="Krasomil-Osterfeld K.C."/>
            <person name="Kukor R."/>
            <person name="Lanois A."/>
            <person name="Latreille P."/>
            <person name="Leimgruber N.K."/>
            <person name="Lipke C.M."/>
            <person name="Liu R."/>
            <person name="Lu X."/>
            <person name="Martens E.C."/>
            <person name="Marri P.R."/>
            <person name="Medigue C."/>
            <person name="Menard M.L."/>
            <person name="Miller N.M."/>
            <person name="Morales-Soto N."/>
            <person name="Norton S."/>
            <person name="Ogier J.C."/>
            <person name="Orchard S.S."/>
            <person name="Park D."/>
            <person name="Park Y."/>
            <person name="Qurollo B.A."/>
            <person name="Sugar D.R."/>
            <person name="Richards G.R."/>
            <person name="Rouy Z."/>
            <person name="Slominski B."/>
            <person name="Slominski K."/>
            <person name="Snyder H."/>
            <person name="Tjaden B.C."/>
            <person name="van der Hoeven R."/>
            <person name="Welch R.D."/>
            <person name="Wheeler C."/>
            <person name="Xiang B."/>
            <person name="Barbazuk B."/>
            <person name="Gaudriault S."/>
            <person name="Goodner B."/>
            <person name="Slater S.C."/>
            <person name="Forst S."/>
            <person name="Goldman B.S."/>
            <person name="Goodrich-Blair H."/>
        </authorList>
    </citation>
    <scope>NUCLEOTIDE SEQUENCE [LARGE SCALE GENOMIC DNA]</scope>
    <source>
        <strain evidence="1">SS-2004</strain>
    </source>
</reference>
<evidence type="ECO:0000313" key="1">
    <source>
        <dbReference type="EMBL" id="CBJ81184.1"/>
    </source>
</evidence>
<gene>
    <name evidence="1" type="ordered locus">XBJ1_2058</name>
</gene>
<evidence type="ECO:0000313" key="2">
    <source>
        <dbReference type="Proteomes" id="UP000002045"/>
    </source>
</evidence>
<dbReference type="EMBL" id="FN667741">
    <property type="protein sequence ID" value="CBJ81184.1"/>
    <property type="molecule type" value="Genomic_DNA"/>
</dbReference>
<dbReference type="Proteomes" id="UP000002045">
    <property type="component" value="Chromosome"/>
</dbReference>
<protein>
    <submittedName>
        <fullName evidence="1">Uncharacterized protein</fullName>
    </submittedName>
</protein>
<dbReference type="HOGENOM" id="CLU_150539_1_0_6"/>